<proteinExistence type="predicted"/>
<dbReference type="EMBL" id="CP031376">
    <property type="protein sequence ID" value="AXK51125.1"/>
    <property type="molecule type" value="Genomic_DNA"/>
</dbReference>
<sequence>MKKEMINLKVDDFIKADLNTNIASNRKDSEYDFNFTRWKTLIFSSIKLKFVLKYIQSMMKWVNKVVDTKDFSIVIDTTSVDRFNFSIFEGDKHIFNSTLFTNFYLIPEEEWAEKIYEVHISKYLIDDEGQKITEATNFFKGEVGFERLANTIYLITKEPYRFENMFPIQWQIEFKDGKTSSSQIRMQISSLTEKHQRPFDPFLTIEQALKIEQGVNPDTILKSVKESAKDQETINPIWEEGIAQEQKYRDMNAAMKMIRGVSDKKKR</sequence>
<dbReference type="Proteomes" id="UP000254792">
    <property type="component" value="Chromosome"/>
</dbReference>
<dbReference type="OrthoDB" id="388137at2"/>
<dbReference type="RefSeq" id="WP_115558035.1">
    <property type="nucleotide sequence ID" value="NZ_CP031376.1"/>
</dbReference>
<dbReference type="AlphaFoldDB" id="A0A345Z3E6"/>
<dbReference type="KEGG" id="salx:SALLE_v1c04510"/>
<evidence type="ECO:0000313" key="1">
    <source>
        <dbReference type="EMBL" id="AXK51125.1"/>
    </source>
</evidence>
<organism evidence="1 2">
    <name type="scientific">Spiroplasma alleghenense</name>
    <dbReference type="NCBI Taxonomy" id="216931"/>
    <lineage>
        <taxon>Bacteria</taxon>
        <taxon>Bacillati</taxon>
        <taxon>Mycoplasmatota</taxon>
        <taxon>Mollicutes</taxon>
        <taxon>Entomoplasmatales</taxon>
        <taxon>Spiroplasmataceae</taxon>
        <taxon>Spiroplasma</taxon>
    </lineage>
</organism>
<accession>A0A345Z3E6</accession>
<gene>
    <name evidence="1" type="ORF">SALLE_v1c04510</name>
</gene>
<name>A0A345Z3E6_9MOLU</name>
<reference evidence="1 2" key="1">
    <citation type="submission" date="2018-07" db="EMBL/GenBank/DDBJ databases">
        <title>Complete genome sequence of Spiroplasma alleghenense PLHS-1 (ATCC 51752).</title>
        <authorList>
            <person name="Chou L."/>
            <person name="Lee T.-Y."/>
            <person name="Tsai Y.-M."/>
            <person name="Kuo C.-H."/>
        </authorList>
    </citation>
    <scope>NUCLEOTIDE SEQUENCE [LARGE SCALE GENOMIC DNA]</scope>
    <source>
        <strain evidence="1 2">PLHS-1</strain>
    </source>
</reference>
<protein>
    <submittedName>
        <fullName evidence="1">Uncharacterized protein</fullName>
    </submittedName>
</protein>
<keyword evidence="2" id="KW-1185">Reference proteome</keyword>
<evidence type="ECO:0000313" key="2">
    <source>
        <dbReference type="Proteomes" id="UP000254792"/>
    </source>
</evidence>